<feature type="domain" description="Anti sigma-E protein RseA C-terminal" evidence="9">
    <location>
        <begin position="126"/>
        <end position="171"/>
    </location>
</feature>
<comment type="similarity">
    <text evidence="2">Belongs to the RseA family.</text>
</comment>
<dbReference type="GO" id="GO:0016989">
    <property type="term" value="F:sigma factor antagonist activity"/>
    <property type="evidence" value="ECO:0007669"/>
    <property type="project" value="InterPro"/>
</dbReference>
<evidence type="ECO:0000256" key="5">
    <source>
        <dbReference type="ARBA" id="ARBA00022989"/>
    </source>
</evidence>
<gene>
    <name evidence="10" type="primary">mucA</name>
    <name evidence="10" type="ORF">GCM10009304_05270</name>
</gene>
<dbReference type="PANTHER" id="PTHR38104">
    <property type="match status" value="1"/>
</dbReference>
<dbReference type="Proteomes" id="UP000635983">
    <property type="component" value="Unassembled WGS sequence"/>
</dbReference>
<keyword evidence="5" id="KW-1133">Transmembrane helix</keyword>
<evidence type="ECO:0000256" key="3">
    <source>
        <dbReference type="ARBA" id="ARBA00022475"/>
    </source>
</evidence>
<evidence type="ECO:0000313" key="11">
    <source>
        <dbReference type="Proteomes" id="UP000635983"/>
    </source>
</evidence>
<keyword evidence="3" id="KW-1003">Cell membrane</keyword>
<dbReference type="SUPFAM" id="SSF89069">
    <property type="entry name" value="N-terminal, cytoplasmic domain of anti-sigmaE factor RseA"/>
    <property type="match status" value="1"/>
</dbReference>
<dbReference type="GO" id="GO:0005886">
    <property type="term" value="C:plasma membrane"/>
    <property type="evidence" value="ECO:0007669"/>
    <property type="project" value="UniProtKB-SubCell"/>
</dbReference>
<sequence length="186" mass="20044">MSREALHETLSAVMDNEADDLELRRALVASDEREVRETWARYQVARAAMHKELLMPKLDLASAVAAAIAQEETPAKVERRPVRGLARVAIAASVTVAVLAGVSLYNQDDVSSPQLAAQSGQPAIEAPQAQGPAVLAGYKAGSVETPAAEDADSNWHEERLPEYVRQHAQQSETASPLAREVGVDNR</sequence>
<accession>A0A917USB0</accession>
<organism evidence="10 11">
    <name type="scientific">Pseudomonas matsuisoli</name>
    <dbReference type="NCBI Taxonomy" id="1515666"/>
    <lineage>
        <taxon>Bacteria</taxon>
        <taxon>Pseudomonadati</taxon>
        <taxon>Pseudomonadota</taxon>
        <taxon>Gammaproteobacteria</taxon>
        <taxon>Pseudomonadales</taxon>
        <taxon>Pseudomonadaceae</taxon>
        <taxon>Pseudomonas</taxon>
    </lineage>
</organism>
<evidence type="ECO:0000256" key="7">
    <source>
        <dbReference type="SAM" id="MobiDB-lite"/>
    </source>
</evidence>
<evidence type="ECO:0000256" key="6">
    <source>
        <dbReference type="ARBA" id="ARBA00023136"/>
    </source>
</evidence>
<feature type="compositionally biased region" description="Basic and acidic residues" evidence="7">
    <location>
        <begin position="153"/>
        <end position="165"/>
    </location>
</feature>
<dbReference type="InterPro" id="IPR052383">
    <property type="entry name" value="Anti-sigma-E_RseA-like"/>
</dbReference>
<dbReference type="InterPro" id="IPR005573">
    <property type="entry name" value="Anti-sigma_E_RseA_C"/>
</dbReference>
<keyword evidence="4" id="KW-0812">Transmembrane</keyword>
<dbReference type="PANTHER" id="PTHR38104:SF1">
    <property type="entry name" value="ANTI-SIGMA-E FACTOR RSEA"/>
    <property type="match status" value="1"/>
</dbReference>
<evidence type="ECO:0000256" key="4">
    <source>
        <dbReference type="ARBA" id="ARBA00022692"/>
    </source>
</evidence>
<keyword evidence="6" id="KW-0472">Membrane</keyword>
<dbReference type="Pfam" id="PF03873">
    <property type="entry name" value="RseA_C"/>
    <property type="match status" value="1"/>
</dbReference>
<evidence type="ECO:0000259" key="9">
    <source>
        <dbReference type="Pfam" id="PF03873"/>
    </source>
</evidence>
<dbReference type="Gene3D" id="1.10.10.880">
    <property type="entry name" value="Anti sigma-E protein RseA, N-terminal domain"/>
    <property type="match status" value="1"/>
</dbReference>
<evidence type="ECO:0000259" key="8">
    <source>
        <dbReference type="Pfam" id="PF03872"/>
    </source>
</evidence>
<evidence type="ECO:0000256" key="2">
    <source>
        <dbReference type="ARBA" id="ARBA00005837"/>
    </source>
</evidence>
<comment type="caution">
    <text evidence="10">The sequence shown here is derived from an EMBL/GenBank/DDBJ whole genome shotgun (WGS) entry which is preliminary data.</text>
</comment>
<dbReference type="InterPro" id="IPR036147">
    <property type="entry name" value="Anti-sigma_E_RseA_N_sf"/>
</dbReference>
<feature type="region of interest" description="Disordered" evidence="7">
    <location>
        <begin position="140"/>
        <end position="186"/>
    </location>
</feature>
<dbReference type="RefSeq" id="WP_188981570.1">
    <property type="nucleotide sequence ID" value="NZ_BMPO01000001.1"/>
</dbReference>
<dbReference type="Pfam" id="PF03872">
    <property type="entry name" value="RseA_N"/>
    <property type="match status" value="1"/>
</dbReference>
<comment type="subcellular location">
    <subcellularLocation>
        <location evidence="1">Cell membrane</location>
        <topology evidence="1">Single-pass membrane protein</topology>
    </subcellularLocation>
</comment>
<reference evidence="10" key="2">
    <citation type="submission" date="2020-09" db="EMBL/GenBank/DDBJ databases">
        <authorList>
            <person name="Sun Q."/>
            <person name="Ohkuma M."/>
        </authorList>
    </citation>
    <scope>NUCLEOTIDE SEQUENCE</scope>
    <source>
        <strain evidence="10">JCM 30078</strain>
    </source>
</reference>
<proteinExistence type="inferred from homology"/>
<feature type="domain" description="Anti sigma-E protein RseA N-terminal" evidence="8">
    <location>
        <begin position="7"/>
        <end position="77"/>
    </location>
</feature>
<evidence type="ECO:0000256" key="1">
    <source>
        <dbReference type="ARBA" id="ARBA00004162"/>
    </source>
</evidence>
<dbReference type="EMBL" id="BMPO01000001">
    <property type="protein sequence ID" value="GGJ82236.1"/>
    <property type="molecule type" value="Genomic_DNA"/>
</dbReference>
<dbReference type="CDD" id="cd16328">
    <property type="entry name" value="RseA_N"/>
    <property type="match status" value="1"/>
</dbReference>
<protein>
    <submittedName>
        <fullName evidence="10">Sigma factor AlgU negative regulatory protein</fullName>
    </submittedName>
</protein>
<dbReference type="InterPro" id="IPR005572">
    <property type="entry name" value="Anti-sigma_E_RseA_N"/>
</dbReference>
<name>A0A917USB0_9PSED</name>
<evidence type="ECO:0000313" key="10">
    <source>
        <dbReference type="EMBL" id="GGJ82236.1"/>
    </source>
</evidence>
<keyword evidence="11" id="KW-1185">Reference proteome</keyword>
<dbReference type="AlphaFoldDB" id="A0A917USB0"/>
<reference evidence="10" key="1">
    <citation type="journal article" date="2014" name="Int. J. Syst. Evol. Microbiol.">
        <title>Complete genome sequence of Corynebacterium casei LMG S-19264T (=DSM 44701T), isolated from a smear-ripened cheese.</title>
        <authorList>
            <consortium name="US DOE Joint Genome Institute (JGI-PGF)"/>
            <person name="Walter F."/>
            <person name="Albersmeier A."/>
            <person name="Kalinowski J."/>
            <person name="Ruckert C."/>
        </authorList>
    </citation>
    <scope>NUCLEOTIDE SEQUENCE</scope>
    <source>
        <strain evidence="10">JCM 30078</strain>
    </source>
</reference>